<feature type="domain" description="PAS" evidence="10">
    <location>
        <begin position="139"/>
        <end position="191"/>
    </location>
</feature>
<dbReference type="InterPro" id="IPR000014">
    <property type="entry name" value="PAS"/>
</dbReference>
<dbReference type="InterPro" id="IPR003661">
    <property type="entry name" value="HisK_dim/P_dom"/>
</dbReference>
<dbReference type="EMBL" id="JBHLWM010000001">
    <property type="protein sequence ID" value="MFC0239555.1"/>
    <property type="molecule type" value="Genomic_DNA"/>
</dbReference>
<dbReference type="PANTHER" id="PTHR43065:SF46">
    <property type="entry name" value="C4-DICARBOXYLATE TRANSPORT SENSOR PROTEIN DCTB"/>
    <property type="match status" value="1"/>
</dbReference>
<dbReference type="InterPro" id="IPR013767">
    <property type="entry name" value="PAS_fold"/>
</dbReference>
<dbReference type="CDD" id="cd00130">
    <property type="entry name" value="PAS"/>
    <property type="match status" value="2"/>
</dbReference>
<dbReference type="RefSeq" id="WP_378384483.1">
    <property type="nucleotide sequence ID" value="NZ_JBHLWM010000001.1"/>
</dbReference>
<organism evidence="12 13">
    <name type="scientific">Rhodopseudomonas telluris</name>
    <dbReference type="NCBI Taxonomy" id="644215"/>
    <lineage>
        <taxon>Bacteria</taxon>
        <taxon>Pseudomonadati</taxon>
        <taxon>Pseudomonadota</taxon>
        <taxon>Alphaproteobacteria</taxon>
        <taxon>Hyphomicrobiales</taxon>
        <taxon>Nitrobacteraceae</taxon>
        <taxon>Rhodopseudomonas</taxon>
    </lineage>
</organism>
<dbReference type="Gene3D" id="3.30.565.10">
    <property type="entry name" value="Histidine kinase-like ATPase, C-terminal domain"/>
    <property type="match status" value="1"/>
</dbReference>
<sequence length="509" mass="56193">MTDQAQTSDALARDRRLQQGIDQYGVGSWELDLATRNLVLSVTARRLFGVAPDVPVDFDGFLSLIDPEDRERVAQAMQRAIDQGENLDIMYRVADRNQASHWLRSRGGMVREDGGAGYLCGIVLDVDQQKVLEQELRLQQNQLRSILDTVPDAMILIDGRGIMRFFSSAAERMFGLTEKEAIGQNISILMPRPDATRHDNYITRYNSTGERHIIGIGRIVTGQRKDGTTFPIHLSIGEMESGGERYFTGFIRDLTEYQQTQARLHELQAELVHVSRLTAMGEMASALAHELNQPLSAISNYMKGSRRLLAGSRDPNTAKIENAMERAAEQALRAGQIIRRLRDFVARGESEKRVESLAKLVEEAGALGLTGAREQGVVLRFQMNPANDLVLVDRVQIQQVLVNLFRNALEAMANAPRKELSASNARVADDMIEVTVSDTGSGIPDDVKAKLFQTFFTTKDTGMGVGLSISRSIIEAHGGRMWAETNSAGGATFRFTLPMAPGEDVSDGA</sequence>
<dbReference type="InterPro" id="IPR053564">
    <property type="entry name" value="Sensor_kinase_FixL-like"/>
</dbReference>
<feature type="domain" description="PAS" evidence="10">
    <location>
        <begin position="13"/>
        <end position="84"/>
    </location>
</feature>
<dbReference type="Pfam" id="PF08447">
    <property type="entry name" value="PAS_3"/>
    <property type="match status" value="1"/>
</dbReference>
<dbReference type="Gene3D" id="3.30.450.20">
    <property type="entry name" value="PAS domain"/>
    <property type="match status" value="2"/>
</dbReference>
<dbReference type="SUPFAM" id="SSF55874">
    <property type="entry name" value="ATPase domain of HSP90 chaperone/DNA topoisomerase II/histidine kinase"/>
    <property type="match status" value="1"/>
</dbReference>
<evidence type="ECO:0000313" key="12">
    <source>
        <dbReference type="EMBL" id="MFC0239555.1"/>
    </source>
</evidence>
<dbReference type="CDD" id="cd00082">
    <property type="entry name" value="HisKA"/>
    <property type="match status" value="1"/>
</dbReference>
<evidence type="ECO:0000256" key="3">
    <source>
        <dbReference type="ARBA" id="ARBA00022553"/>
    </source>
</evidence>
<keyword evidence="7" id="KW-0067">ATP-binding</keyword>
<comment type="catalytic activity">
    <reaction evidence="1">
        <text>ATP + protein L-histidine = ADP + protein N-phospho-L-histidine.</text>
        <dbReference type="EC" id="2.7.13.3"/>
    </reaction>
</comment>
<proteinExistence type="predicted"/>
<name>A0ABV6EMW8_9BRAD</name>
<dbReference type="PRINTS" id="PR00344">
    <property type="entry name" value="BCTRLSENSOR"/>
</dbReference>
<dbReference type="InterPro" id="IPR036097">
    <property type="entry name" value="HisK_dim/P_sf"/>
</dbReference>
<dbReference type="EC" id="2.7.13.3" evidence="2"/>
<dbReference type="SUPFAM" id="SSF47384">
    <property type="entry name" value="Homodimeric domain of signal transducing histidine kinase"/>
    <property type="match status" value="1"/>
</dbReference>
<protein>
    <recommendedName>
        <fullName evidence="2">histidine kinase</fullName>
        <ecNumber evidence="2">2.7.13.3</ecNumber>
    </recommendedName>
</protein>
<evidence type="ECO:0000313" key="13">
    <source>
        <dbReference type="Proteomes" id="UP001589775"/>
    </source>
</evidence>
<keyword evidence="5" id="KW-0547">Nucleotide-binding</keyword>
<evidence type="ECO:0000256" key="2">
    <source>
        <dbReference type="ARBA" id="ARBA00012438"/>
    </source>
</evidence>
<dbReference type="SUPFAM" id="SSF55785">
    <property type="entry name" value="PYP-like sensor domain (PAS domain)"/>
    <property type="match status" value="2"/>
</dbReference>
<dbReference type="PROSITE" id="PS50113">
    <property type="entry name" value="PAC"/>
    <property type="match status" value="1"/>
</dbReference>
<dbReference type="PANTHER" id="PTHR43065">
    <property type="entry name" value="SENSOR HISTIDINE KINASE"/>
    <property type="match status" value="1"/>
</dbReference>
<dbReference type="Pfam" id="PF00989">
    <property type="entry name" value="PAS"/>
    <property type="match status" value="1"/>
</dbReference>
<accession>A0ABV6EMW8</accession>
<evidence type="ECO:0000256" key="6">
    <source>
        <dbReference type="ARBA" id="ARBA00022777"/>
    </source>
</evidence>
<evidence type="ECO:0000259" key="11">
    <source>
        <dbReference type="PROSITE" id="PS50113"/>
    </source>
</evidence>
<evidence type="ECO:0000256" key="4">
    <source>
        <dbReference type="ARBA" id="ARBA00022679"/>
    </source>
</evidence>
<dbReference type="Pfam" id="PF02518">
    <property type="entry name" value="HATPase_c"/>
    <property type="match status" value="1"/>
</dbReference>
<evidence type="ECO:0000259" key="9">
    <source>
        <dbReference type="PROSITE" id="PS50109"/>
    </source>
</evidence>
<evidence type="ECO:0000256" key="7">
    <source>
        <dbReference type="ARBA" id="ARBA00022840"/>
    </source>
</evidence>
<dbReference type="PROSITE" id="PS50109">
    <property type="entry name" value="HIS_KIN"/>
    <property type="match status" value="1"/>
</dbReference>
<keyword evidence="13" id="KW-1185">Reference proteome</keyword>
<dbReference type="PROSITE" id="PS50112">
    <property type="entry name" value="PAS"/>
    <property type="match status" value="2"/>
</dbReference>
<dbReference type="Pfam" id="PF00512">
    <property type="entry name" value="HisKA"/>
    <property type="match status" value="1"/>
</dbReference>
<evidence type="ECO:0000256" key="8">
    <source>
        <dbReference type="ARBA" id="ARBA00023012"/>
    </source>
</evidence>
<keyword evidence="6" id="KW-0418">Kinase</keyword>
<dbReference type="GO" id="GO:0004673">
    <property type="term" value="F:protein histidine kinase activity"/>
    <property type="evidence" value="ECO:0007669"/>
    <property type="project" value="UniProtKB-EC"/>
</dbReference>
<dbReference type="NCBIfam" id="TIGR00229">
    <property type="entry name" value="sensory_box"/>
    <property type="match status" value="2"/>
</dbReference>
<dbReference type="InterPro" id="IPR035965">
    <property type="entry name" value="PAS-like_dom_sf"/>
</dbReference>
<dbReference type="SMART" id="SM00388">
    <property type="entry name" value="HisKA"/>
    <property type="match status" value="1"/>
</dbReference>
<dbReference type="Gene3D" id="6.10.250.2580">
    <property type="match status" value="1"/>
</dbReference>
<dbReference type="SMART" id="SM00387">
    <property type="entry name" value="HATPase_c"/>
    <property type="match status" value="1"/>
</dbReference>
<dbReference type="InterPro" id="IPR000700">
    <property type="entry name" value="PAS-assoc_C"/>
</dbReference>
<dbReference type="SMART" id="SM00091">
    <property type="entry name" value="PAS"/>
    <property type="match status" value="2"/>
</dbReference>
<keyword evidence="8" id="KW-0902">Two-component regulatory system</keyword>
<evidence type="ECO:0000259" key="10">
    <source>
        <dbReference type="PROSITE" id="PS50112"/>
    </source>
</evidence>
<dbReference type="InterPro" id="IPR004358">
    <property type="entry name" value="Sig_transdc_His_kin-like_C"/>
</dbReference>
<comment type="caution">
    <text evidence="12">The sequence shown here is derived from an EMBL/GenBank/DDBJ whole genome shotgun (WGS) entry which is preliminary data.</text>
</comment>
<dbReference type="InterPro" id="IPR013655">
    <property type="entry name" value="PAS_fold_3"/>
</dbReference>
<keyword evidence="4 12" id="KW-0808">Transferase</keyword>
<dbReference type="Gene3D" id="1.10.287.130">
    <property type="match status" value="1"/>
</dbReference>
<feature type="domain" description="Histidine kinase" evidence="9">
    <location>
        <begin position="286"/>
        <end position="501"/>
    </location>
</feature>
<dbReference type="NCBIfam" id="NF041777">
    <property type="entry name" value="sens_FixL_Rhizob"/>
    <property type="match status" value="1"/>
</dbReference>
<dbReference type="InterPro" id="IPR003594">
    <property type="entry name" value="HATPase_dom"/>
</dbReference>
<gene>
    <name evidence="12" type="primary">fixL</name>
    <name evidence="12" type="ORF">ACFFJ6_03705</name>
</gene>
<evidence type="ECO:0000256" key="5">
    <source>
        <dbReference type="ARBA" id="ARBA00022741"/>
    </source>
</evidence>
<dbReference type="InterPro" id="IPR005467">
    <property type="entry name" value="His_kinase_dom"/>
</dbReference>
<feature type="domain" description="PAC" evidence="11">
    <location>
        <begin position="207"/>
        <end position="266"/>
    </location>
</feature>
<dbReference type="Proteomes" id="UP001589775">
    <property type="component" value="Unassembled WGS sequence"/>
</dbReference>
<dbReference type="InterPro" id="IPR036890">
    <property type="entry name" value="HATPase_C_sf"/>
</dbReference>
<keyword evidence="3" id="KW-0597">Phosphoprotein</keyword>
<reference evidence="12 13" key="1">
    <citation type="submission" date="2024-09" db="EMBL/GenBank/DDBJ databases">
        <authorList>
            <person name="Sun Q."/>
            <person name="Mori K."/>
        </authorList>
    </citation>
    <scope>NUCLEOTIDE SEQUENCE [LARGE SCALE GENOMIC DNA]</scope>
    <source>
        <strain evidence="12 13">KCTC 23279</strain>
    </source>
</reference>
<evidence type="ECO:0000256" key="1">
    <source>
        <dbReference type="ARBA" id="ARBA00000085"/>
    </source>
</evidence>